<accession>A0ABQ6CTQ0</accession>
<comment type="subcellular location">
    <subcellularLocation>
        <location evidence="1">Cytoplasm</location>
    </subcellularLocation>
</comment>
<dbReference type="Pfam" id="PF25045">
    <property type="entry name" value="vWA_Ro60"/>
    <property type="match status" value="1"/>
</dbReference>
<evidence type="ECO:0000256" key="5">
    <source>
        <dbReference type="ARBA" id="ARBA00022884"/>
    </source>
</evidence>
<organism evidence="8 9">
    <name type="scientific">Labrys miyagiensis</name>
    <dbReference type="NCBI Taxonomy" id="346912"/>
    <lineage>
        <taxon>Bacteria</taxon>
        <taxon>Pseudomonadati</taxon>
        <taxon>Pseudomonadota</taxon>
        <taxon>Alphaproteobacteria</taxon>
        <taxon>Hyphomicrobiales</taxon>
        <taxon>Xanthobacteraceae</taxon>
        <taxon>Labrys</taxon>
    </lineage>
</organism>
<evidence type="ECO:0000256" key="6">
    <source>
        <dbReference type="ARBA" id="ARBA00023274"/>
    </source>
</evidence>
<sequence length="519" mass="56469">MANKNLFASFVGKLLPKTNAVNKHGVPAYKFSPRQALAQLAVTGTLNQTFYATATEQLDEVLKAAQQVEPQFIAKAAIYARQHGHMKDMPAFLLAYLSMLQTNDFSKAFPRIVDGGKMLRNFVQVMRSGAVGRKSLGTRPKKLVQAWLETASDIEIMRASVGNDPSLADVIKMVHPKPKDKAREALYAWLIGRPYDVSALPQIVREFEAFKLDPALPVPAVPFQMLTALPLTREHWAAIADKAGWQMLRMNLATFARHGVFEVEGFAEKIAARLSDAPAIKRARVFPYQLMAAYAQAGPDIPAVVREALHDAMEIAVSNVPVIEGRVVVCPDVSGSMSSPVTGYRQGATTKVRCIDVAGLVAAAVLRANRSARVIPFEQSVVKVDLEPRDTVITNARKLASIGGGGTNCSAPIDLLLAEKAKVDLVIFVSDNESWVDATRRGGTASRMMTVWEKLKGFNPNARLVCIDIQPYGTTQAMENTDVLNIGGFSDAVFDTIAAFAKGEIGAEHWVGEIEKIAL</sequence>
<feature type="domain" description="TROVE" evidence="7">
    <location>
        <begin position="20"/>
        <end position="325"/>
    </location>
</feature>
<proteinExistence type="inferred from homology"/>
<reference evidence="9" key="1">
    <citation type="journal article" date="2019" name="Int. J. Syst. Evol. Microbiol.">
        <title>The Global Catalogue of Microorganisms (GCM) 10K type strain sequencing project: providing services to taxonomists for standard genome sequencing and annotation.</title>
        <authorList>
            <consortium name="The Broad Institute Genomics Platform"/>
            <consortium name="The Broad Institute Genome Sequencing Center for Infectious Disease"/>
            <person name="Wu L."/>
            <person name="Ma J."/>
        </authorList>
    </citation>
    <scope>NUCLEOTIDE SEQUENCE [LARGE SCALE GENOMIC DNA]</scope>
    <source>
        <strain evidence="9">NBRC 101365</strain>
    </source>
</reference>
<dbReference type="PANTHER" id="PTHR14202:SF0">
    <property type="entry name" value="RNA-BINDING PROTEIN RO60"/>
    <property type="match status" value="1"/>
</dbReference>
<keyword evidence="9" id="KW-1185">Reference proteome</keyword>
<evidence type="ECO:0000256" key="2">
    <source>
        <dbReference type="ARBA" id="ARBA00007814"/>
    </source>
</evidence>
<name>A0ABQ6CTQ0_9HYPH</name>
<keyword evidence="4" id="KW-0479">Metal-binding</keyword>
<evidence type="ECO:0000256" key="4">
    <source>
        <dbReference type="ARBA" id="ARBA00022723"/>
    </source>
</evidence>
<dbReference type="Proteomes" id="UP001156882">
    <property type="component" value="Unassembled WGS sequence"/>
</dbReference>
<dbReference type="InterPro" id="IPR036465">
    <property type="entry name" value="vWFA_dom_sf"/>
</dbReference>
<evidence type="ECO:0000259" key="7">
    <source>
        <dbReference type="PROSITE" id="PS50988"/>
    </source>
</evidence>
<dbReference type="PROSITE" id="PS50988">
    <property type="entry name" value="TROVE"/>
    <property type="match status" value="1"/>
</dbReference>
<dbReference type="Gene3D" id="3.40.50.410">
    <property type="entry name" value="von Willebrand factor, type A domain"/>
    <property type="match status" value="1"/>
</dbReference>
<dbReference type="InterPro" id="IPR008858">
    <property type="entry name" value="TROVE_dom"/>
</dbReference>
<dbReference type="EMBL" id="BSPC01000069">
    <property type="protein sequence ID" value="GLS23104.1"/>
    <property type="molecule type" value="Genomic_DNA"/>
</dbReference>
<evidence type="ECO:0000256" key="1">
    <source>
        <dbReference type="ARBA" id="ARBA00004496"/>
    </source>
</evidence>
<protein>
    <submittedName>
        <fullName evidence="8">Ribonucleoprotein</fullName>
    </submittedName>
</protein>
<evidence type="ECO:0000313" key="9">
    <source>
        <dbReference type="Proteomes" id="UP001156882"/>
    </source>
</evidence>
<dbReference type="GO" id="GO:1990904">
    <property type="term" value="C:ribonucleoprotein complex"/>
    <property type="evidence" value="ECO:0007669"/>
    <property type="project" value="UniProtKB-KW"/>
</dbReference>
<dbReference type="SUPFAM" id="SSF140864">
    <property type="entry name" value="TROVE domain-like"/>
    <property type="match status" value="1"/>
</dbReference>
<dbReference type="SUPFAM" id="SSF53300">
    <property type="entry name" value="vWA-like"/>
    <property type="match status" value="1"/>
</dbReference>
<dbReference type="InterPro" id="IPR040322">
    <property type="entry name" value="TROVE2"/>
</dbReference>
<dbReference type="PANTHER" id="PTHR14202">
    <property type="entry name" value="60 KDA RIBONUCLEOPROTEIN SSA/RO"/>
    <property type="match status" value="1"/>
</dbReference>
<keyword evidence="3" id="KW-0963">Cytoplasm</keyword>
<comment type="caution">
    <text evidence="8">The sequence shown here is derived from an EMBL/GenBank/DDBJ whole genome shotgun (WGS) entry which is preliminary data.</text>
</comment>
<comment type="similarity">
    <text evidence="2">Belongs to the Ro 60 kDa family.</text>
</comment>
<evidence type="ECO:0000313" key="8">
    <source>
        <dbReference type="EMBL" id="GLS23104.1"/>
    </source>
</evidence>
<dbReference type="RefSeq" id="WP_284316035.1">
    <property type="nucleotide sequence ID" value="NZ_BSPC01000069.1"/>
</dbReference>
<gene>
    <name evidence="8" type="primary">rsr</name>
    <name evidence="8" type="ORF">GCM10007874_61240</name>
</gene>
<dbReference type="InterPro" id="IPR037214">
    <property type="entry name" value="TROVE_dom_sf"/>
</dbReference>
<keyword evidence="6 8" id="KW-0687">Ribonucleoprotein</keyword>
<evidence type="ECO:0000256" key="3">
    <source>
        <dbReference type="ARBA" id="ARBA00022490"/>
    </source>
</evidence>
<dbReference type="InterPro" id="IPR056800">
    <property type="entry name" value="vWA_Ro60"/>
</dbReference>
<keyword evidence="5" id="KW-0694">RNA-binding</keyword>